<sequence>MTSVLQQHETHTLQQKKSVEFFLSVADLQSTVVKCTEYHSVTPPHRRPSLPVAISLLCYTNPSLRSLSCLTDLTGTLAKHFRGYNCINQKLISYPDNILWTIHLIPEGPHEPISLPPTELRIIPSES</sequence>
<accession>A0A8X6NWM5</accession>
<organism evidence="1 2">
    <name type="scientific">Nephila pilipes</name>
    <name type="common">Giant wood spider</name>
    <name type="synonym">Nephila maculata</name>
    <dbReference type="NCBI Taxonomy" id="299642"/>
    <lineage>
        <taxon>Eukaryota</taxon>
        <taxon>Metazoa</taxon>
        <taxon>Ecdysozoa</taxon>
        <taxon>Arthropoda</taxon>
        <taxon>Chelicerata</taxon>
        <taxon>Arachnida</taxon>
        <taxon>Araneae</taxon>
        <taxon>Araneomorphae</taxon>
        <taxon>Entelegynae</taxon>
        <taxon>Araneoidea</taxon>
        <taxon>Nephilidae</taxon>
        <taxon>Nephila</taxon>
    </lineage>
</organism>
<dbReference type="Proteomes" id="UP000887013">
    <property type="component" value="Unassembled WGS sequence"/>
</dbReference>
<dbReference type="EMBL" id="BMAW01062501">
    <property type="protein sequence ID" value="GFT36136.1"/>
    <property type="molecule type" value="Genomic_DNA"/>
</dbReference>
<comment type="caution">
    <text evidence="1">The sequence shown here is derived from an EMBL/GenBank/DDBJ whole genome shotgun (WGS) entry which is preliminary data.</text>
</comment>
<dbReference type="OrthoDB" id="10605433at2759"/>
<proteinExistence type="predicted"/>
<feature type="non-terminal residue" evidence="1">
    <location>
        <position position="1"/>
    </location>
</feature>
<reference evidence="1" key="1">
    <citation type="submission" date="2020-08" db="EMBL/GenBank/DDBJ databases">
        <title>Multicomponent nature underlies the extraordinary mechanical properties of spider dragline silk.</title>
        <authorList>
            <person name="Kono N."/>
            <person name="Nakamura H."/>
            <person name="Mori M."/>
            <person name="Yoshida Y."/>
            <person name="Ohtoshi R."/>
            <person name="Malay A.D."/>
            <person name="Moran D.A.P."/>
            <person name="Tomita M."/>
            <person name="Numata K."/>
            <person name="Arakawa K."/>
        </authorList>
    </citation>
    <scope>NUCLEOTIDE SEQUENCE</scope>
</reference>
<evidence type="ECO:0000313" key="1">
    <source>
        <dbReference type="EMBL" id="GFT36136.1"/>
    </source>
</evidence>
<protein>
    <submittedName>
        <fullName evidence="1">Uncharacterized protein</fullName>
    </submittedName>
</protein>
<evidence type="ECO:0000313" key="2">
    <source>
        <dbReference type="Proteomes" id="UP000887013"/>
    </source>
</evidence>
<gene>
    <name evidence="1" type="ORF">NPIL_49521</name>
</gene>
<dbReference type="AlphaFoldDB" id="A0A8X6NWM5"/>
<keyword evidence="2" id="KW-1185">Reference proteome</keyword>
<name>A0A8X6NWM5_NEPPI</name>